<feature type="compositionally biased region" description="Low complexity" evidence="1">
    <location>
        <begin position="61"/>
        <end position="79"/>
    </location>
</feature>
<name>A0A4S8K1S2_MUSBA</name>
<keyword evidence="3" id="KW-1185">Reference proteome</keyword>
<gene>
    <name evidence="2" type="ORF">C4D60_Mb08t06360</name>
</gene>
<reference evidence="2 3" key="1">
    <citation type="journal article" date="2019" name="Nat. Plants">
        <title>Genome sequencing of Musa balbisiana reveals subgenome evolution and function divergence in polyploid bananas.</title>
        <authorList>
            <person name="Yao X."/>
        </authorList>
    </citation>
    <scope>NUCLEOTIDE SEQUENCE [LARGE SCALE GENOMIC DNA]</scope>
    <source>
        <strain evidence="3">cv. DH-PKW</strain>
        <tissue evidence="2">Leaves</tissue>
    </source>
</reference>
<dbReference type="Proteomes" id="UP000317650">
    <property type="component" value="Chromosome 8"/>
</dbReference>
<comment type="caution">
    <text evidence="2">The sequence shown here is derived from an EMBL/GenBank/DDBJ whole genome shotgun (WGS) entry which is preliminary data.</text>
</comment>
<feature type="region of interest" description="Disordered" evidence="1">
    <location>
        <begin position="1"/>
        <end position="79"/>
    </location>
</feature>
<evidence type="ECO:0000313" key="2">
    <source>
        <dbReference type="EMBL" id="THU68676.1"/>
    </source>
</evidence>
<proteinExistence type="predicted"/>
<evidence type="ECO:0000313" key="3">
    <source>
        <dbReference type="Proteomes" id="UP000317650"/>
    </source>
</evidence>
<organism evidence="2 3">
    <name type="scientific">Musa balbisiana</name>
    <name type="common">Banana</name>
    <dbReference type="NCBI Taxonomy" id="52838"/>
    <lineage>
        <taxon>Eukaryota</taxon>
        <taxon>Viridiplantae</taxon>
        <taxon>Streptophyta</taxon>
        <taxon>Embryophyta</taxon>
        <taxon>Tracheophyta</taxon>
        <taxon>Spermatophyta</taxon>
        <taxon>Magnoliopsida</taxon>
        <taxon>Liliopsida</taxon>
        <taxon>Zingiberales</taxon>
        <taxon>Musaceae</taxon>
        <taxon>Musa</taxon>
    </lineage>
</organism>
<evidence type="ECO:0000256" key="1">
    <source>
        <dbReference type="SAM" id="MobiDB-lite"/>
    </source>
</evidence>
<protein>
    <submittedName>
        <fullName evidence="2">Uncharacterized protein</fullName>
    </submittedName>
</protein>
<sequence length="79" mass="8273">MVDLRSMTKTASTRAIESPSRGGEGSEGGTVLLEGTRKRASTSLTTECHPKKTKLAVQKMPTSRATRSSASLASPRAPA</sequence>
<dbReference type="EMBL" id="PYDT01000002">
    <property type="protein sequence ID" value="THU68676.1"/>
    <property type="molecule type" value="Genomic_DNA"/>
</dbReference>
<accession>A0A4S8K1S2</accession>
<dbReference type="AlphaFoldDB" id="A0A4S8K1S2"/>